<accession>A0A6C0LR72</accession>
<protein>
    <submittedName>
        <fullName evidence="2">Uncharacterized protein</fullName>
    </submittedName>
</protein>
<dbReference type="EMBL" id="MN740556">
    <property type="protein sequence ID" value="QHU33077.1"/>
    <property type="molecule type" value="Genomic_DNA"/>
</dbReference>
<keyword evidence="1" id="KW-0472">Membrane</keyword>
<proteinExistence type="predicted"/>
<keyword evidence="1" id="KW-1133">Transmembrane helix</keyword>
<keyword evidence="1" id="KW-0812">Transmembrane</keyword>
<sequence length="150" mass="17530">MTVSTSTGMWIIITFIIIISFIYYIIKLGDKYENKVICKDNILIDKDVEKHVQELEHLNKYLTDVKLADENIFNFIRCINIPQTPICKGVEGNSNICRSKQIDCNKWKLVLENDPIASERMKLASDLYTQSNRPNNPSALTYQTKSWWYF</sequence>
<evidence type="ECO:0000256" key="1">
    <source>
        <dbReference type="SAM" id="Phobius"/>
    </source>
</evidence>
<reference evidence="2" key="1">
    <citation type="journal article" date="2020" name="Nature">
        <title>Giant virus diversity and host interactions through global metagenomics.</title>
        <authorList>
            <person name="Schulz F."/>
            <person name="Roux S."/>
            <person name="Paez-Espino D."/>
            <person name="Jungbluth S."/>
            <person name="Walsh D.A."/>
            <person name="Denef V.J."/>
            <person name="McMahon K.D."/>
            <person name="Konstantinidis K.T."/>
            <person name="Eloe-Fadrosh E.A."/>
            <person name="Kyrpides N.C."/>
            <person name="Woyke T."/>
        </authorList>
    </citation>
    <scope>NUCLEOTIDE SEQUENCE</scope>
    <source>
        <strain evidence="2">GVMAG-S-1014582-52</strain>
    </source>
</reference>
<feature type="transmembrane region" description="Helical" evidence="1">
    <location>
        <begin position="6"/>
        <end position="26"/>
    </location>
</feature>
<evidence type="ECO:0000313" key="2">
    <source>
        <dbReference type="EMBL" id="QHU33077.1"/>
    </source>
</evidence>
<name>A0A6C0LR72_9ZZZZ</name>
<organism evidence="2">
    <name type="scientific">viral metagenome</name>
    <dbReference type="NCBI Taxonomy" id="1070528"/>
    <lineage>
        <taxon>unclassified sequences</taxon>
        <taxon>metagenomes</taxon>
        <taxon>organismal metagenomes</taxon>
    </lineage>
</organism>
<dbReference type="AlphaFoldDB" id="A0A6C0LR72"/>